<evidence type="ECO:0000313" key="2">
    <source>
        <dbReference type="EMBL" id="CAL4780843.1"/>
    </source>
</evidence>
<proteinExistence type="predicted"/>
<dbReference type="PANTHER" id="PTHR45661">
    <property type="entry name" value="SURFACE ANTIGEN"/>
    <property type="match status" value="1"/>
</dbReference>
<dbReference type="SUPFAM" id="SSF52058">
    <property type="entry name" value="L domain-like"/>
    <property type="match status" value="1"/>
</dbReference>
<dbReference type="Pfam" id="PF13306">
    <property type="entry name" value="LRR_5"/>
    <property type="match status" value="1"/>
</dbReference>
<evidence type="ECO:0000313" key="1">
    <source>
        <dbReference type="EMBL" id="CAI3993531.1"/>
    </source>
</evidence>
<dbReference type="Gene3D" id="3.80.10.10">
    <property type="entry name" value="Ribonuclease Inhibitor"/>
    <property type="match status" value="2"/>
</dbReference>
<dbReference type="EMBL" id="CAMXCT020001844">
    <property type="protein sequence ID" value="CAL1146906.1"/>
    <property type="molecule type" value="Genomic_DNA"/>
</dbReference>
<organism evidence="1">
    <name type="scientific">Cladocopium goreaui</name>
    <dbReference type="NCBI Taxonomy" id="2562237"/>
    <lineage>
        <taxon>Eukaryota</taxon>
        <taxon>Sar</taxon>
        <taxon>Alveolata</taxon>
        <taxon>Dinophyceae</taxon>
        <taxon>Suessiales</taxon>
        <taxon>Symbiodiniaceae</taxon>
        <taxon>Cladocopium</taxon>
    </lineage>
</organism>
<keyword evidence="3" id="KW-1185">Reference proteome</keyword>
<reference evidence="2 3" key="2">
    <citation type="submission" date="2024-05" db="EMBL/GenBank/DDBJ databases">
        <authorList>
            <person name="Chen Y."/>
            <person name="Shah S."/>
            <person name="Dougan E. K."/>
            <person name="Thang M."/>
            <person name="Chan C."/>
        </authorList>
    </citation>
    <scope>NUCLEOTIDE SEQUENCE [LARGE SCALE GENOMIC DNA]</scope>
</reference>
<accession>A0A9P1FZ60</accession>
<dbReference type="EMBL" id="CAMXCT010001844">
    <property type="protein sequence ID" value="CAI3993531.1"/>
    <property type="molecule type" value="Genomic_DNA"/>
</dbReference>
<dbReference type="InterPro" id="IPR026906">
    <property type="entry name" value="LRR_5"/>
</dbReference>
<protein>
    <submittedName>
        <fullName evidence="2">Leucine-rich repeat domain-containing protein</fullName>
    </submittedName>
</protein>
<sequence length="345" mass="38131">MLAVAPRHPVSLQFISGAVEVFNVTSWCRVYELKQRVKDAWSWADQLEKDPTTVIFMANGQELKDEEKILERSLETMDSNISVYFSLHQAECGSHSEAAELGLQLESIQVLRIPQLTAIESKAFAGSGCAVVKLVIPDSVKIIGPNAFRNCDRLEAVKLPESLMEIGSGAFRGCKSLKRIVIPESVTVIEAETFYGCEALREVILPQFCQSIGRFAFEDCKQLVGIDIPDTVTFIGPAAFRACPLRSLKIPKNVTEIECCLCQDCCSLERVDFPETLTAIGAASFEDCSSLKRVQIPSWVTRIDDCAFEGTAIESVFVPRWAVLDHPFPAKTGIFISQAEKAWLG</sequence>
<dbReference type="AlphaFoldDB" id="A0A9P1FZ60"/>
<dbReference type="InterPro" id="IPR032675">
    <property type="entry name" value="LRR_dom_sf"/>
</dbReference>
<gene>
    <name evidence="1" type="ORF">C1SCF055_LOCUS20267</name>
</gene>
<reference evidence="1" key="1">
    <citation type="submission" date="2022-10" db="EMBL/GenBank/DDBJ databases">
        <authorList>
            <person name="Chen Y."/>
            <person name="Dougan E. K."/>
            <person name="Chan C."/>
            <person name="Rhodes N."/>
            <person name="Thang M."/>
        </authorList>
    </citation>
    <scope>NUCLEOTIDE SEQUENCE</scope>
</reference>
<dbReference type="InterPro" id="IPR053139">
    <property type="entry name" value="Surface_bspA-like"/>
</dbReference>
<dbReference type="Proteomes" id="UP001152797">
    <property type="component" value="Unassembled WGS sequence"/>
</dbReference>
<comment type="caution">
    <text evidence="1">The sequence shown here is derived from an EMBL/GenBank/DDBJ whole genome shotgun (WGS) entry which is preliminary data.</text>
</comment>
<evidence type="ECO:0000313" key="3">
    <source>
        <dbReference type="Proteomes" id="UP001152797"/>
    </source>
</evidence>
<dbReference type="PANTHER" id="PTHR45661:SF3">
    <property type="entry name" value="IG-LIKE DOMAIN-CONTAINING PROTEIN"/>
    <property type="match status" value="1"/>
</dbReference>
<dbReference type="OrthoDB" id="10264456at2759"/>
<dbReference type="EMBL" id="CAMXCT030001844">
    <property type="protein sequence ID" value="CAL4780843.1"/>
    <property type="molecule type" value="Genomic_DNA"/>
</dbReference>
<name>A0A9P1FZ60_9DINO</name>